<proteinExistence type="predicted"/>
<evidence type="ECO:0000313" key="2">
    <source>
        <dbReference type="Proteomes" id="UP000324222"/>
    </source>
</evidence>
<accession>A0A5B7EYH5</accession>
<comment type="caution">
    <text evidence="1">The sequence shown here is derived from an EMBL/GenBank/DDBJ whole genome shotgun (WGS) entry which is preliminary data.</text>
</comment>
<dbReference type="Proteomes" id="UP000324222">
    <property type="component" value="Unassembled WGS sequence"/>
</dbReference>
<dbReference type="EMBL" id="VSRR010004486">
    <property type="protein sequence ID" value="MPC39811.1"/>
    <property type="molecule type" value="Genomic_DNA"/>
</dbReference>
<organism evidence="1 2">
    <name type="scientific">Portunus trituberculatus</name>
    <name type="common">Swimming crab</name>
    <name type="synonym">Neptunus trituberculatus</name>
    <dbReference type="NCBI Taxonomy" id="210409"/>
    <lineage>
        <taxon>Eukaryota</taxon>
        <taxon>Metazoa</taxon>
        <taxon>Ecdysozoa</taxon>
        <taxon>Arthropoda</taxon>
        <taxon>Crustacea</taxon>
        <taxon>Multicrustacea</taxon>
        <taxon>Malacostraca</taxon>
        <taxon>Eumalacostraca</taxon>
        <taxon>Eucarida</taxon>
        <taxon>Decapoda</taxon>
        <taxon>Pleocyemata</taxon>
        <taxon>Brachyura</taxon>
        <taxon>Eubrachyura</taxon>
        <taxon>Portunoidea</taxon>
        <taxon>Portunidae</taxon>
        <taxon>Portuninae</taxon>
        <taxon>Portunus</taxon>
    </lineage>
</organism>
<sequence length="180" mass="19702">MSNLPPAPLSGCSGMLARLRDPCCCVHEERGPAQKACQGRQEQGILGPRVVEEVIFGNPFHAVYVILGSTANGCGRVPSRKNGILRGPIMSSPRLFLAEAINEGFIVDQDSHWCPVRCVRQLYQEIQPCWQIWLPECVSASSPGTITNRTRTVAPEGEGVMDPQRLGYFAQREALAESLP</sequence>
<name>A0A5B7EYH5_PORTR</name>
<gene>
    <name evidence="1" type="ORF">E2C01_033360</name>
</gene>
<reference evidence="1 2" key="1">
    <citation type="submission" date="2019-05" db="EMBL/GenBank/DDBJ databases">
        <title>Another draft genome of Portunus trituberculatus and its Hox gene families provides insights of decapod evolution.</title>
        <authorList>
            <person name="Jeong J.-H."/>
            <person name="Song I."/>
            <person name="Kim S."/>
            <person name="Choi T."/>
            <person name="Kim D."/>
            <person name="Ryu S."/>
            <person name="Kim W."/>
        </authorList>
    </citation>
    <scope>NUCLEOTIDE SEQUENCE [LARGE SCALE GENOMIC DNA]</scope>
    <source>
        <tissue evidence="1">Muscle</tissue>
    </source>
</reference>
<protein>
    <submittedName>
        <fullName evidence="1">Uncharacterized protein</fullName>
    </submittedName>
</protein>
<keyword evidence="2" id="KW-1185">Reference proteome</keyword>
<dbReference type="AlphaFoldDB" id="A0A5B7EYH5"/>
<evidence type="ECO:0000313" key="1">
    <source>
        <dbReference type="EMBL" id="MPC39811.1"/>
    </source>
</evidence>